<protein>
    <submittedName>
        <fullName evidence="7">NADH-quinone oxidoreductase subunit L</fullName>
    </submittedName>
</protein>
<keyword evidence="4" id="KW-0408">Iron</keyword>
<evidence type="ECO:0000313" key="7">
    <source>
        <dbReference type="EMBL" id="PSJ06513.1"/>
    </source>
</evidence>
<name>A0A2P7MZ57_9CYAN</name>
<dbReference type="SUPFAM" id="SSF52833">
    <property type="entry name" value="Thioredoxin-like"/>
    <property type="match status" value="1"/>
</dbReference>
<dbReference type="AlphaFoldDB" id="A0A2P7MZ57"/>
<dbReference type="Gene3D" id="1.20.1440.230">
    <property type="entry name" value="NADH-ubiquinone oxidoreductase 51kDa subunit, iron-sulphur binding domain"/>
    <property type="match status" value="1"/>
</dbReference>
<evidence type="ECO:0000256" key="4">
    <source>
        <dbReference type="ARBA" id="ARBA00023004"/>
    </source>
</evidence>
<evidence type="ECO:0000256" key="2">
    <source>
        <dbReference type="ARBA" id="ARBA00022485"/>
    </source>
</evidence>
<organism evidence="7 8">
    <name type="scientific">Cyanobium usitatum str. Tous</name>
    <dbReference type="NCBI Taxonomy" id="2116684"/>
    <lineage>
        <taxon>Bacteria</taxon>
        <taxon>Bacillati</taxon>
        <taxon>Cyanobacteriota</taxon>
        <taxon>Cyanophyceae</taxon>
        <taxon>Synechococcales</taxon>
        <taxon>Prochlorococcaceae</taxon>
        <taxon>Cyanobium</taxon>
    </lineage>
</organism>
<dbReference type="OrthoDB" id="9761899at2"/>
<dbReference type="Gene3D" id="3.10.20.600">
    <property type="match status" value="1"/>
</dbReference>
<dbReference type="Proteomes" id="UP000243002">
    <property type="component" value="Unassembled WGS sequence"/>
</dbReference>
<dbReference type="InterPro" id="IPR011538">
    <property type="entry name" value="Nuo51_FMN-bd"/>
</dbReference>
<dbReference type="RefSeq" id="WP_106502019.1">
    <property type="nucleotide sequence ID" value="NZ_PXXO01000003.1"/>
</dbReference>
<dbReference type="PANTHER" id="PTHR43578:SF3">
    <property type="entry name" value="NADH-QUINONE OXIDOREDUCTASE SUBUNIT F"/>
    <property type="match status" value="1"/>
</dbReference>
<evidence type="ECO:0000256" key="1">
    <source>
        <dbReference type="ARBA" id="ARBA00007523"/>
    </source>
</evidence>
<keyword evidence="2" id="KW-0004">4Fe-4S</keyword>
<comment type="similarity">
    <text evidence="1">Belongs to the complex I 51 kDa subunit family.</text>
</comment>
<dbReference type="InterPro" id="IPR036249">
    <property type="entry name" value="Thioredoxin-like_sf"/>
</dbReference>
<dbReference type="CDD" id="cd02980">
    <property type="entry name" value="TRX_Fd_family"/>
    <property type="match status" value="1"/>
</dbReference>
<keyword evidence="5" id="KW-0411">Iron-sulfur</keyword>
<evidence type="ECO:0000256" key="3">
    <source>
        <dbReference type="ARBA" id="ARBA00022723"/>
    </source>
</evidence>
<evidence type="ECO:0000256" key="5">
    <source>
        <dbReference type="ARBA" id="ARBA00023014"/>
    </source>
</evidence>
<dbReference type="Gene3D" id="6.10.250.1450">
    <property type="match status" value="1"/>
</dbReference>
<dbReference type="GO" id="GO:0046872">
    <property type="term" value="F:metal ion binding"/>
    <property type="evidence" value="ECO:0007669"/>
    <property type="project" value="UniProtKB-KW"/>
</dbReference>
<evidence type="ECO:0000313" key="8">
    <source>
        <dbReference type="Proteomes" id="UP000243002"/>
    </source>
</evidence>
<dbReference type="Gene3D" id="3.40.50.11540">
    <property type="entry name" value="NADH-ubiquinone oxidoreductase 51kDa subunit"/>
    <property type="match status" value="1"/>
</dbReference>
<accession>A0A2P7MZ57</accession>
<dbReference type="Pfam" id="PF01512">
    <property type="entry name" value="Complex1_51K"/>
    <property type="match status" value="1"/>
</dbReference>
<keyword evidence="8" id="KW-1185">Reference proteome</keyword>
<proteinExistence type="inferred from homology"/>
<dbReference type="SUPFAM" id="SSF142984">
    <property type="entry name" value="Nqo1 middle domain-like"/>
    <property type="match status" value="1"/>
</dbReference>
<dbReference type="Pfam" id="PF10589">
    <property type="entry name" value="NADH_4Fe-4S"/>
    <property type="match status" value="1"/>
</dbReference>
<feature type="domain" description="NADH-ubiquinone oxidoreductase 51kDa subunit iron-sulphur binding" evidence="6">
    <location>
        <begin position="403"/>
        <end position="448"/>
    </location>
</feature>
<comment type="caution">
    <text evidence="7">The sequence shown here is derived from an EMBL/GenBank/DDBJ whole genome shotgun (WGS) entry which is preliminary data.</text>
</comment>
<dbReference type="InterPro" id="IPR001949">
    <property type="entry name" value="NADH-UbQ_OxRdtase_51kDa_CS"/>
</dbReference>
<dbReference type="GO" id="GO:0010181">
    <property type="term" value="F:FMN binding"/>
    <property type="evidence" value="ECO:0007669"/>
    <property type="project" value="InterPro"/>
</dbReference>
<dbReference type="SUPFAM" id="SSF140490">
    <property type="entry name" value="Nqo1C-terminal domain-like"/>
    <property type="match status" value="1"/>
</dbReference>
<dbReference type="SMART" id="SM00928">
    <property type="entry name" value="NADH_4Fe-4S"/>
    <property type="match status" value="1"/>
</dbReference>
<keyword evidence="3" id="KW-0479">Metal-binding</keyword>
<sequence length="494" mass="51358">MKAAISWRCCDATSCRAAGAAALRQRLVAQHGVERVKSVGCLRLCGQGPLAAADHEDGRVELFGGVAAERQLDPEHPFFTLQRSVVLERCGLVDPGCLDDALAQGAYTALAACRQLAPKAVVEELERSGLRGRGGAGYPTGRKWQLVAAQPGSSKVVVCNADEGDPGAFMDRAVLEGDPHRLLEGMAIAAHAVGASEGFIYVRAEYPLAIERLRRAIAAAETRGVLAGFAIQLRIGAGAYVCGEETALLHSIEGGRGTPRPRPPYPAVSGLWGLPTLINNVETFAAVPAILRQGGAWYGAMGTATSKGTKVFALSGAITHTGLIEVEMGTSLRTIVETMGGGVPANPNGSLGVVKAVQTGGPSGGCVPAALLDTPVDYESLQALGSIMGSGGMVVIDESLAMPELARYFMGFCAAESCGKCLPCRAGTVQLEQLLDRFVERRATGADLVQLEQLCGMVKATSLCGLGQSAPNPVLSTLRFFRAEYEAAIAGAAP</sequence>
<dbReference type="GO" id="GO:0051539">
    <property type="term" value="F:4 iron, 4 sulfur cluster binding"/>
    <property type="evidence" value="ECO:0007669"/>
    <property type="project" value="UniProtKB-KW"/>
</dbReference>
<dbReference type="EMBL" id="PXXO01000003">
    <property type="protein sequence ID" value="PSJ06513.1"/>
    <property type="molecule type" value="Genomic_DNA"/>
</dbReference>
<dbReference type="InterPro" id="IPR019575">
    <property type="entry name" value="Nuop51_4Fe4S-bd"/>
</dbReference>
<reference evidence="7 8" key="1">
    <citation type="journal article" date="2018" name="Environ. Microbiol.">
        <title>Ecological and genomic features of two widespread freshwater picocyanobacteria.</title>
        <authorList>
            <person name="Cabello-Yeves P.J."/>
            <person name="Picazo A."/>
            <person name="Camacho A."/>
            <person name="Callieri C."/>
            <person name="Rosselli R."/>
            <person name="Roda-Garcia J.J."/>
            <person name="Coutinho F.H."/>
            <person name="Rodriguez-Valera F."/>
        </authorList>
    </citation>
    <scope>NUCLEOTIDE SEQUENCE [LARGE SCALE GENOMIC DNA]</scope>
    <source>
        <strain evidence="7 8">Tous</strain>
    </source>
</reference>
<gene>
    <name evidence="7" type="ORF">C7K55_03425</name>
</gene>
<dbReference type="SUPFAM" id="SSF142019">
    <property type="entry name" value="Nqo1 FMN-binding domain-like"/>
    <property type="match status" value="1"/>
</dbReference>
<dbReference type="GO" id="GO:0008137">
    <property type="term" value="F:NADH dehydrogenase (ubiquinone) activity"/>
    <property type="evidence" value="ECO:0007669"/>
    <property type="project" value="InterPro"/>
</dbReference>
<dbReference type="InterPro" id="IPR037225">
    <property type="entry name" value="Nuo51_FMN-bd_sf"/>
</dbReference>
<dbReference type="PROSITE" id="PS00645">
    <property type="entry name" value="COMPLEX1_51K_2"/>
    <property type="match status" value="1"/>
</dbReference>
<dbReference type="PANTHER" id="PTHR43578">
    <property type="entry name" value="NADH-QUINONE OXIDOREDUCTASE SUBUNIT F"/>
    <property type="match status" value="1"/>
</dbReference>
<evidence type="ECO:0000259" key="6">
    <source>
        <dbReference type="SMART" id="SM00928"/>
    </source>
</evidence>
<dbReference type="InterPro" id="IPR037207">
    <property type="entry name" value="Nuop51_4Fe4S-bd_sf"/>
</dbReference>